<dbReference type="NCBIfam" id="TIGR02727">
    <property type="entry name" value="MTHFS_bact"/>
    <property type="match status" value="1"/>
</dbReference>
<dbReference type="Proteomes" id="UP000030001">
    <property type="component" value="Unassembled WGS sequence"/>
</dbReference>
<feature type="binding site" evidence="4">
    <location>
        <position position="51"/>
    </location>
    <ligand>
        <name>substrate</name>
    </ligand>
</feature>
<evidence type="ECO:0000313" key="6">
    <source>
        <dbReference type="EMBL" id="KGL66665.1"/>
    </source>
</evidence>
<evidence type="ECO:0000313" key="8">
    <source>
        <dbReference type="Proteomes" id="UP000030001"/>
    </source>
</evidence>
<dbReference type="PANTHER" id="PTHR23407">
    <property type="entry name" value="ATPASE INHIBITOR/5-FORMYLTETRAHYDROFOLATE CYCLO-LIGASE"/>
    <property type="match status" value="1"/>
</dbReference>
<evidence type="ECO:0000313" key="9">
    <source>
        <dbReference type="Proteomes" id="UP000365705"/>
    </source>
</evidence>
<dbReference type="Proteomes" id="UP000365705">
    <property type="component" value="Unassembled WGS sequence"/>
</dbReference>
<dbReference type="GO" id="GO:0030272">
    <property type="term" value="F:5-formyltetrahydrofolate cyclo-ligase activity"/>
    <property type="evidence" value="ECO:0007669"/>
    <property type="project" value="UniProtKB-EC"/>
</dbReference>
<dbReference type="Gene3D" id="3.40.50.10420">
    <property type="entry name" value="NagB/RpiA/CoA transferase-like"/>
    <property type="match status" value="1"/>
</dbReference>
<dbReference type="GO" id="GO:0046872">
    <property type="term" value="F:metal ion binding"/>
    <property type="evidence" value="ECO:0007669"/>
    <property type="project" value="UniProtKB-KW"/>
</dbReference>
<comment type="catalytic activity">
    <reaction evidence="5">
        <text>(6S)-5-formyl-5,6,7,8-tetrahydrofolate + ATP = (6R)-5,10-methenyltetrahydrofolate + ADP + phosphate</text>
        <dbReference type="Rhea" id="RHEA:10488"/>
        <dbReference type="ChEBI" id="CHEBI:30616"/>
        <dbReference type="ChEBI" id="CHEBI:43474"/>
        <dbReference type="ChEBI" id="CHEBI:57455"/>
        <dbReference type="ChEBI" id="CHEBI:57457"/>
        <dbReference type="ChEBI" id="CHEBI:456216"/>
        <dbReference type="EC" id="6.3.3.2"/>
    </reaction>
</comment>
<evidence type="ECO:0000256" key="2">
    <source>
        <dbReference type="ARBA" id="ARBA00022741"/>
    </source>
</evidence>
<dbReference type="GO" id="GO:0005524">
    <property type="term" value="F:ATP binding"/>
    <property type="evidence" value="ECO:0007669"/>
    <property type="project" value="UniProtKB-KW"/>
</dbReference>
<dbReference type="InterPro" id="IPR024185">
    <property type="entry name" value="FTHF_cligase-like_sf"/>
</dbReference>
<dbReference type="Pfam" id="PF01812">
    <property type="entry name" value="5-FTHF_cyc-lig"/>
    <property type="match status" value="1"/>
</dbReference>
<evidence type="ECO:0000313" key="7">
    <source>
        <dbReference type="EMBL" id="VTZ88695.1"/>
    </source>
</evidence>
<dbReference type="AlphaFoldDB" id="A0A099YDK5"/>
<comment type="cofactor">
    <cofactor evidence="5">
        <name>Mg(2+)</name>
        <dbReference type="ChEBI" id="CHEBI:18420"/>
    </cofactor>
</comment>
<proteinExistence type="inferred from homology"/>
<dbReference type="GO" id="GO:0009396">
    <property type="term" value="P:folic acid-containing compound biosynthetic process"/>
    <property type="evidence" value="ECO:0007669"/>
    <property type="project" value="TreeGrafter"/>
</dbReference>
<keyword evidence="2 4" id="KW-0547">Nucleotide-binding</keyword>
<dbReference type="SUPFAM" id="SSF100950">
    <property type="entry name" value="NagB/RpiA/CoA transferase-like"/>
    <property type="match status" value="1"/>
</dbReference>
<feature type="binding site" evidence="4">
    <location>
        <begin position="5"/>
        <end position="9"/>
    </location>
    <ligand>
        <name>ATP</name>
        <dbReference type="ChEBI" id="CHEBI:30616"/>
    </ligand>
</feature>
<dbReference type="EC" id="6.3.3.2" evidence="5"/>
<reference evidence="6 8" key="1">
    <citation type="submission" date="2014-09" db="EMBL/GenBank/DDBJ databases">
        <title>Lactobacillus mucosae CRL573 Genome Sequencing.</title>
        <authorList>
            <person name="Bleckwedel J."/>
            <person name="Teran L.C."/>
            <person name="Bonacina J."/>
            <person name="Saavedra L."/>
            <person name="Mozzi F.B."/>
            <person name="Raya R.R."/>
        </authorList>
    </citation>
    <scope>NUCLEOTIDE SEQUENCE [LARGE SCALE GENOMIC DNA]</scope>
    <source>
        <strain evidence="6 8">CRL573</strain>
    </source>
</reference>
<evidence type="ECO:0000256" key="5">
    <source>
        <dbReference type="RuleBase" id="RU361279"/>
    </source>
</evidence>
<gene>
    <name evidence="7" type="ORF">LMUP508_00456</name>
    <name evidence="6" type="ORF">LX03_07470</name>
</gene>
<evidence type="ECO:0000256" key="1">
    <source>
        <dbReference type="ARBA" id="ARBA00010638"/>
    </source>
</evidence>
<keyword evidence="3 4" id="KW-0067">ATP-binding</keyword>
<organism evidence="6 8">
    <name type="scientific">Limosilactobacillus mucosae</name>
    <name type="common">Lactobacillus mucosae</name>
    <dbReference type="NCBI Taxonomy" id="97478"/>
    <lineage>
        <taxon>Bacteria</taxon>
        <taxon>Bacillati</taxon>
        <taxon>Bacillota</taxon>
        <taxon>Bacilli</taxon>
        <taxon>Lactobacillales</taxon>
        <taxon>Lactobacillaceae</taxon>
        <taxon>Limosilactobacillus</taxon>
    </lineage>
</organism>
<dbReference type="InterPro" id="IPR037171">
    <property type="entry name" value="NagB/RpiA_transferase-like"/>
</dbReference>
<feature type="binding site" evidence="4">
    <location>
        <begin position="132"/>
        <end position="140"/>
    </location>
    <ligand>
        <name>ATP</name>
        <dbReference type="ChEBI" id="CHEBI:30616"/>
    </ligand>
</feature>
<dbReference type="InterPro" id="IPR002698">
    <property type="entry name" value="FTHF_cligase"/>
</dbReference>
<dbReference type="GO" id="GO:0035999">
    <property type="term" value="P:tetrahydrofolate interconversion"/>
    <property type="evidence" value="ECO:0007669"/>
    <property type="project" value="TreeGrafter"/>
</dbReference>
<dbReference type="EMBL" id="JROC01000034">
    <property type="protein sequence ID" value="KGL66665.1"/>
    <property type="molecule type" value="Genomic_DNA"/>
</dbReference>
<protein>
    <recommendedName>
        <fullName evidence="5">5-formyltetrahydrofolate cyclo-ligase</fullName>
        <ecNumber evidence="5">6.3.3.2</ecNumber>
    </recommendedName>
</protein>
<name>A0A099YDK5_LIMMU</name>
<dbReference type="RefSeq" id="WP_034540501.1">
    <property type="nucleotide sequence ID" value="NZ_CABFNH010000005.1"/>
</dbReference>
<keyword evidence="6" id="KW-0436">Ligase</keyword>
<keyword evidence="5" id="KW-0479">Metal-binding</keyword>
<dbReference type="PANTHER" id="PTHR23407:SF1">
    <property type="entry name" value="5-FORMYLTETRAHYDROFOLATE CYCLO-LIGASE"/>
    <property type="match status" value="1"/>
</dbReference>
<dbReference type="EMBL" id="CABFNH010000005">
    <property type="protein sequence ID" value="VTZ88695.1"/>
    <property type="molecule type" value="Genomic_DNA"/>
</dbReference>
<evidence type="ECO:0000256" key="3">
    <source>
        <dbReference type="ARBA" id="ARBA00022840"/>
    </source>
</evidence>
<feature type="binding site" evidence="4">
    <location>
        <position position="56"/>
    </location>
    <ligand>
        <name>substrate</name>
    </ligand>
</feature>
<comment type="similarity">
    <text evidence="1 5">Belongs to the 5-formyltetrahydrofolate cyclo-ligase family.</text>
</comment>
<keyword evidence="5" id="KW-0460">Magnesium</keyword>
<sequence>MTHSKKEMRKAYLARLQQLDQNTRLREQHRLAQKLYDLPQWTNAKTVALTMSQSFELDTAPLILHARHEGKRVLVPRTLPKRQMEFVQIDEDTEFEETGFGVLEPLAGKVLQPQEIDLIVVPGVAFTADGKRLGFGGGYYDRYLANYLGQTVSLALTTQLADAVEWPVEDHDVMIGQVVNLEQE</sequence>
<dbReference type="PIRSF" id="PIRSF006806">
    <property type="entry name" value="FTHF_cligase"/>
    <property type="match status" value="1"/>
</dbReference>
<reference evidence="7 9" key="2">
    <citation type="submission" date="2019-06" db="EMBL/GenBank/DDBJ databases">
        <authorList>
            <person name="Rodrigo-Torres L."/>
            <person name="Arahal R. D."/>
            <person name="Lucena T."/>
        </authorList>
    </citation>
    <scope>NUCLEOTIDE SEQUENCE [LARGE SCALE GENOMIC DNA]</scope>
    <source>
        <strain evidence="7 9">INIA P508</strain>
    </source>
</reference>
<accession>A0A099YDK5</accession>
<evidence type="ECO:0000256" key="4">
    <source>
        <dbReference type="PIRSR" id="PIRSR006806-1"/>
    </source>
</evidence>